<evidence type="ECO:0000313" key="3">
    <source>
        <dbReference type="Proteomes" id="UP000008148"/>
    </source>
</evidence>
<evidence type="ECO:0000313" key="2">
    <source>
        <dbReference type="EMBL" id="ABV13832.1"/>
    </source>
</evidence>
<organism evidence="2 3">
    <name type="scientific">Citrobacter koseri (strain ATCC BAA-895 / CDC 4225-83 / SGSC4696)</name>
    <dbReference type="NCBI Taxonomy" id="290338"/>
    <lineage>
        <taxon>Bacteria</taxon>
        <taxon>Pseudomonadati</taxon>
        <taxon>Pseudomonadota</taxon>
        <taxon>Gammaproteobacteria</taxon>
        <taxon>Enterobacterales</taxon>
        <taxon>Enterobacteriaceae</taxon>
        <taxon>Citrobacter</taxon>
    </lineage>
</organism>
<feature type="compositionally biased region" description="Basic residues" evidence="1">
    <location>
        <begin position="1"/>
        <end position="10"/>
    </location>
</feature>
<name>A8AK19_CITK8</name>
<keyword evidence="3" id="KW-1185">Reference proteome</keyword>
<dbReference type="AlphaFoldDB" id="A8AK19"/>
<accession>A8AK19</accession>
<dbReference type="Proteomes" id="UP000008148">
    <property type="component" value="Chromosome"/>
</dbReference>
<sequence>MIDKNSRHHNIANGEGKWSTHVNSSRCLFSDPRYTLLRVFATK</sequence>
<gene>
    <name evidence="2" type="ordered locus">CKO_02726</name>
</gene>
<dbReference type="STRING" id="290338.CKO_02726"/>
<dbReference type="HOGENOM" id="CLU_3231461_0_0_6"/>
<reference evidence="2 3" key="1">
    <citation type="submission" date="2007-08" db="EMBL/GenBank/DDBJ databases">
        <authorList>
            <consortium name="The Citrobacter koseri Genome Sequencing Project"/>
            <person name="McClelland M."/>
            <person name="Sanderson E.K."/>
            <person name="Porwollik S."/>
            <person name="Spieth J."/>
            <person name="Clifton W.S."/>
            <person name="Latreille P."/>
            <person name="Courtney L."/>
            <person name="Wang C."/>
            <person name="Pepin K."/>
            <person name="Bhonagiri V."/>
            <person name="Nash W."/>
            <person name="Johnson M."/>
            <person name="Thiruvilangam P."/>
            <person name="Wilson R."/>
        </authorList>
    </citation>
    <scope>NUCLEOTIDE SEQUENCE [LARGE SCALE GENOMIC DNA]</scope>
    <source>
        <strain evidence="3">ATCC BAA-895 / CDC 4225-83 / SGSC4696</strain>
    </source>
</reference>
<dbReference type="KEGG" id="cko:CKO_02726"/>
<protein>
    <submittedName>
        <fullName evidence="2">Uncharacterized protein</fullName>
    </submittedName>
</protein>
<proteinExistence type="predicted"/>
<feature type="region of interest" description="Disordered" evidence="1">
    <location>
        <begin position="1"/>
        <end position="22"/>
    </location>
</feature>
<evidence type="ECO:0000256" key="1">
    <source>
        <dbReference type="SAM" id="MobiDB-lite"/>
    </source>
</evidence>
<dbReference type="EMBL" id="CP000822">
    <property type="protein sequence ID" value="ABV13832.1"/>
    <property type="molecule type" value="Genomic_DNA"/>
</dbReference>